<dbReference type="EMBL" id="JABDTM020014214">
    <property type="protein sequence ID" value="KAH0819574.1"/>
    <property type="molecule type" value="Genomic_DNA"/>
</dbReference>
<evidence type="ECO:0000313" key="2">
    <source>
        <dbReference type="Proteomes" id="UP000719412"/>
    </source>
</evidence>
<reference evidence="1" key="2">
    <citation type="submission" date="2021-08" db="EMBL/GenBank/DDBJ databases">
        <authorList>
            <person name="Eriksson T."/>
        </authorList>
    </citation>
    <scope>NUCLEOTIDE SEQUENCE</scope>
    <source>
        <strain evidence="1">Stoneville</strain>
        <tissue evidence="1">Whole head</tissue>
    </source>
</reference>
<dbReference type="Proteomes" id="UP000719412">
    <property type="component" value="Unassembled WGS sequence"/>
</dbReference>
<evidence type="ECO:0000313" key="1">
    <source>
        <dbReference type="EMBL" id="KAH0819574.1"/>
    </source>
</evidence>
<organism evidence="1 2">
    <name type="scientific">Tenebrio molitor</name>
    <name type="common">Yellow mealworm beetle</name>
    <dbReference type="NCBI Taxonomy" id="7067"/>
    <lineage>
        <taxon>Eukaryota</taxon>
        <taxon>Metazoa</taxon>
        <taxon>Ecdysozoa</taxon>
        <taxon>Arthropoda</taxon>
        <taxon>Hexapoda</taxon>
        <taxon>Insecta</taxon>
        <taxon>Pterygota</taxon>
        <taxon>Neoptera</taxon>
        <taxon>Endopterygota</taxon>
        <taxon>Coleoptera</taxon>
        <taxon>Polyphaga</taxon>
        <taxon>Cucujiformia</taxon>
        <taxon>Tenebrionidae</taxon>
        <taxon>Tenebrio</taxon>
    </lineage>
</organism>
<accession>A0A8J6HRV6</accession>
<reference evidence="1" key="1">
    <citation type="journal article" date="2020" name="J Insects Food Feed">
        <title>The yellow mealworm (Tenebrio molitor) genome: a resource for the emerging insects as food and feed industry.</title>
        <authorList>
            <person name="Eriksson T."/>
            <person name="Andere A."/>
            <person name="Kelstrup H."/>
            <person name="Emery V."/>
            <person name="Picard C."/>
        </authorList>
    </citation>
    <scope>NUCLEOTIDE SEQUENCE</scope>
    <source>
        <strain evidence="1">Stoneville</strain>
        <tissue evidence="1">Whole head</tissue>
    </source>
</reference>
<comment type="caution">
    <text evidence="1">The sequence shown here is derived from an EMBL/GenBank/DDBJ whole genome shotgun (WGS) entry which is preliminary data.</text>
</comment>
<keyword evidence="2" id="KW-1185">Reference proteome</keyword>
<name>A0A8J6HRV6_TENMO</name>
<gene>
    <name evidence="1" type="ORF">GEV33_003218</name>
</gene>
<protein>
    <submittedName>
        <fullName evidence="1">Uncharacterized protein</fullName>
    </submittedName>
</protein>
<dbReference type="AlphaFoldDB" id="A0A8J6HRV6"/>
<proteinExistence type="predicted"/>
<sequence length="176" mass="21007">MVQLLDKSFCGIAFLVQLFHKFEHLTLKEQEKMVTDRALWMILYGLKVHLRDLGAVYLSFDVSDVYRPESLVWFYSNPRATIEECEFGASFALLGYFNYEPLKKFWSRPEHGREINDEVRKQPKLPSLVELSRNVAKKYILNKYRIRTSKRLHFVLDALQIDWLTKDTILLKRRLY</sequence>